<gene>
    <name evidence="2" type="ORF">GCM10009827_053190</name>
</gene>
<proteinExistence type="predicted"/>
<keyword evidence="3" id="KW-1185">Reference proteome</keyword>
<accession>A0ABN2AX49</accession>
<sequence length="406" mass="44614">MRLHTLSGLRSGDPIEVWQYAERYLGDGTRTYSAYAADIDIDDTFHPQLGAASFAVPTFRVPAELGGFVESRHRSPLAALYRDGDGFLLPVHPNALDWAGLVLGDTLRGCDRGPQLRVVPSANARTVFVTAIGDAPVEPHFVKLHYPRRMSRFTRRLRKPVIEAQLWVSDELVDAELPLLPEVGGGFLGDTDDAWGFLIRDTVPVGAARLPLTVPLFALYGRDLQHPSDPTLIEQLVDISGEDAATYVADRVVAPAARMWARAVTTAGVAVEPHGQNTLLSFEPDGRTTALVYRDCGVYVDEGIRVRRGLRGLPPVNVVGRDVHADTGPVLSLGYDSFLWHHALSYLTTVAHDRLGVAPQRLYAAARDAVATAADLLPPTRFYYQRELDDREATKLVDTGEVPPWR</sequence>
<dbReference type="Pfam" id="PF06276">
    <property type="entry name" value="FhuF"/>
    <property type="match status" value="1"/>
</dbReference>
<comment type="caution">
    <text evidence="2">The sequence shown here is derived from an EMBL/GenBank/DDBJ whole genome shotgun (WGS) entry which is preliminary data.</text>
</comment>
<dbReference type="RefSeq" id="WP_344504832.1">
    <property type="nucleotide sequence ID" value="NZ_BAAAQD010000011.1"/>
</dbReference>
<organism evidence="2 3">
    <name type="scientific">Dactylosporangium maewongense</name>
    <dbReference type="NCBI Taxonomy" id="634393"/>
    <lineage>
        <taxon>Bacteria</taxon>
        <taxon>Bacillati</taxon>
        <taxon>Actinomycetota</taxon>
        <taxon>Actinomycetes</taxon>
        <taxon>Micromonosporales</taxon>
        <taxon>Micromonosporaceae</taxon>
        <taxon>Dactylosporangium</taxon>
    </lineage>
</organism>
<name>A0ABN2AX49_9ACTN</name>
<evidence type="ECO:0000259" key="1">
    <source>
        <dbReference type="Pfam" id="PF06276"/>
    </source>
</evidence>
<dbReference type="InterPro" id="IPR022770">
    <property type="entry name" value="IucA/IucC-like_C"/>
</dbReference>
<feature type="domain" description="Aerobactin siderophore biosynthesis IucA/IucC-like C-terminal" evidence="1">
    <location>
        <begin position="262"/>
        <end position="378"/>
    </location>
</feature>
<dbReference type="Gene3D" id="1.10.510.40">
    <property type="match status" value="1"/>
</dbReference>
<dbReference type="Proteomes" id="UP001501470">
    <property type="component" value="Unassembled WGS sequence"/>
</dbReference>
<dbReference type="EMBL" id="BAAAQD010000011">
    <property type="protein sequence ID" value="GAA1529293.1"/>
    <property type="molecule type" value="Genomic_DNA"/>
</dbReference>
<evidence type="ECO:0000313" key="2">
    <source>
        <dbReference type="EMBL" id="GAA1529293.1"/>
    </source>
</evidence>
<protein>
    <recommendedName>
        <fullName evidence="1">Aerobactin siderophore biosynthesis IucA/IucC-like C-terminal domain-containing protein</fullName>
    </recommendedName>
</protein>
<reference evidence="2 3" key="1">
    <citation type="journal article" date="2019" name="Int. J. Syst. Evol. Microbiol.">
        <title>The Global Catalogue of Microorganisms (GCM) 10K type strain sequencing project: providing services to taxonomists for standard genome sequencing and annotation.</title>
        <authorList>
            <consortium name="The Broad Institute Genomics Platform"/>
            <consortium name="The Broad Institute Genome Sequencing Center for Infectious Disease"/>
            <person name="Wu L."/>
            <person name="Ma J."/>
        </authorList>
    </citation>
    <scope>NUCLEOTIDE SEQUENCE [LARGE SCALE GENOMIC DNA]</scope>
    <source>
        <strain evidence="2 3">JCM 15933</strain>
    </source>
</reference>
<evidence type="ECO:0000313" key="3">
    <source>
        <dbReference type="Proteomes" id="UP001501470"/>
    </source>
</evidence>